<dbReference type="AlphaFoldDB" id="A0A315XJL0"/>
<accession>A0A315XJL0</accession>
<organism evidence="2 3">
    <name type="scientific">Methanobrevibacter thaueri</name>
    <dbReference type="NCBI Taxonomy" id="190975"/>
    <lineage>
        <taxon>Archaea</taxon>
        <taxon>Methanobacteriati</taxon>
        <taxon>Methanobacteriota</taxon>
        <taxon>Methanomada group</taxon>
        <taxon>Methanobacteria</taxon>
        <taxon>Methanobacteriales</taxon>
        <taxon>Methanobacteriaceae</taxon>
        <taxon>Methanobrevibacter</taxon>
    </lineage>
</organism>
<gene>
    <name evidence="2" type="ORF">MBBTH_20780</name>
</gene>
<dbReference type="Gene3D" id="2.160.20.10">
    <property type="entry name" value="Single-stranded right-handed beta-helix, Pectin lyase-like"/>
    <property type="match status" value="1"/>
</dbReference>
<dbReference type="InterPro" id="IPR011050">
    <property type="entry name" value="Pectin_lyase_fold/virulence"/>
</dbReference>
<proteinExistence type="predicted"/>
<dbReference type="InterPro" id="IPR039448">
    <property type="entry name" value="Beta_helix"/>
</dbReference>
<sequence>MIKNKVLILAMLIVAIVAVGSVSAADDVAVDIDEPADDIAVDEIAIEDDSADETDEIVETEQTRTITYTPYYIDTTSDFDGINYNITNGIFDGYEFIFDNTNDYTNFSMVTGNNNKFTGNGATIIGSTDNLFTVAGSNNIVITGFNMNVATGKAAIYGANVFNAEITNNNITGGKDGINIMQTHDNITISGNTITGVTRDAISLVDHRNLSDTEWANKGYSTISNNIIIGSEYAMFFGGNFKGTIEDNIINGSDYGIEFAGKKAVTNGRLQVDIIANDIYNVQTGIDMYHPNVEYLYMGLNNIETLNNSSCSAIKINSNFAKSTGGEIWIYDNYLYGQVNQTFINVCDAFEDNYGYIIVN</sequence>
<dbReference type="Proteomes" id="UP000251717">
    <property type="component" value="Unassembled WGS sequence"/>
</dbReference>
<dbReference type="InterPro" id="IPR012334">
    <property type="entry name" value="Pectin_lyas_fold"/>
</dbReference>
<dbReference type="InterPro" id="IPR006626">
    <property type="entry name" value="PbH1"/>
</dbReference>
<feature type="domain" description="Right handed beta helix" evidence="1">
    <location>
        <begin position="111"/>
        <end position="264"/>
    </location>
</feature>
<evidence type="ECO:0000313" key="3">
    <source>
        <dbReference type="Proteomes" id="UP000251717"/>
    </source>
</evidence>
<dbReference type="SUPFAM" id="SSF51126">
    <property type="entry name" value="Pectin lyase-like"/>
    <property type="match status" value="1"/>
</dbReference>
<dbReference type="RefSeq" id="WP_116592959.1">
    <property type="nucleotide sequence ID" value="NZ_MZGS01000029.1"/>
</dbReference>
<dbReference type="EMBL" id="MZGS01000029">
    <property type="protein sequence ID" value="PWB84934.1"/>
    <property type="molecule type" value="Genomic_DNA"/>
</dbReference>
<keyword evidence="3" id="KW-1185">Reference proteome</keyword>
<dbReference type="SMART" id="SM00710">
    <property type="entry name" value="PbH1"/>
    <property type="match status" value="6"/>
</dbReference>
<dbReference type="Pfam" id="PF13229">
    <property type="entry name" value="Beta_helix"/>
    <property type="match status" value="1"/>
</dbReference>
<protein>
    <recommendedName>
        <fullName evidence="1">Right handed beta helix domain-containing protein</fullName>
    </recommendedName>
</protein>
<reference evidence="2 3" key="1">
    <citation type="submission" date="2017-03" db="EMBL/GenBank/DDBJ databases">
        <title>Genome sequence of Methanobrevibacter thaueri.</title>
        <authorList>
            <person name="Poehlein A."/>
            <person name="Seedorf H."/>
            <person name="Daniel R."/>
        </authorList>
    </citation>
    <scope>NUCLEOTIDE SEQUENCE [LARGE SCALE GENOMIC DNA]</scope>
    <source>
        <strain evidence="2 3">DSM 11995</strain>
    </source>
</reference>
<evidence type="ECO:0000313" key="2">
    <source>
        <dbReference type="EMBL" id="PWB84934.1"/>
    </source>
</evidence>
<dbReference type="OrthoDB" id="69432at2157"/>
<name>A0A315XJL0_9EURY</name>
<comment type="caution">
    <text evidence="2">The sequence shown here is derived from an EMBL/GenBank/DDBJ whole genome shotgun (WGS) entry which is preliminary data.</text>
</comment>
<evidence type="ECO:0000259" key="1">
    <source>
        <dbReference type="Pfam" id="PF13229"/>
    </source>
</evidence>